<reference evidence="1 2" key="1">
    <citation type="submission" date="2019-06" db="EMBL/GenBank/DDBJ databases">
        <title>Draft genomes of female and male turbot (Scophthalmus maximus).</title>
        <authorList>
            <person name="Xu H."/>
            <person name="Xu X.-W."/>
            <person name="Shao C."/>
            <person name="Chen S."/>
        </authorList>
    </citation>
    <scope>NUCLEOTIDE SEQUENCE [LARGE SCALE GENOMIC DNA]</scope>
    <source>
        <strain evidence="1">Ysfricsl-2016a</strain>
        <tissue evidence="1">Blood</tissue>
    </source>
</reference>
<evidence type="ECO:0000313" key="2">
    <source>
        <dbReference type="Proteomes" id="UP000438429"/>
    </source>
</evidence>
<proteinExistence type="predicted"/>
<dbReference type="AlphaFoldDB" id="A0A6A4TQM7"/>
<gene>
    <name evidence="1" type="ORF">F2P81_001600</name>
</gene>
<evidence type="ECO:0000313" key="1">
    <source>
        <dbReference type="EMBL" id="KAF0045071.1"/>
    </source>
</evidence>
<protein>
    <submittedName>
        <fullName evidence="1">Uncharacterized protein</fullName>
    </submittedName>
</protein>
<accession>A0A6A4TQM7</accession>
<sequence length="99" mass="11858">MRLSFPQIKEKKIQIKHKYVFLRKLEPKQFHRDQSLKVERNGGSGDWCTQVRMQETHTHKHTCNHTVRTQQNNCAADGLRRTFQRRRNVPEFSSVKKVI</sequence>
<comment type="caution">
    <text evidence="1">The sequence shown here is derived from an EMBL/GenBank/DDBJ whole genome shotgun (WGS) entry which is preliminary data.</text>
</comment>
<dbReference type="EMBL" id="VEVO01000002">
    <property type="protein sequence ID" value="KAF0045071.1"/>
    <property type="molecule type" value="Genomic_DNA"/>
</dbReference>
<dbReference type="Proteomes" id="UP000438429">
    <property type="component" value="Unassembled WGS sequence"/>
</dbReference>
<organism evidence="1 2">
    <name type="scientific">Scophthalmus maximus</name>
    <name type="common">Turbot</name>
    <name type="synonym">Psetta maxima</name>
    <dbReference type="NCBI Taxonomy" id="52904"/>
    <lineage>
        <taxon>Eukaryota</taxon>
        <taxon>Metazoa</taxon>
        <taxon>Chordata</taxon>
        <taxon>Craniata</taxon>
        <taxon>Vertebrata</taxon>
        <taxon>Euteleostomi</taxon>
        <taxon>Actinopterygii</taxon>
        <taxon>Neopterygii</taxon>
        <taxon>Teleostei</taxon>
        <taxon>Neoteleostei</taxon>
        <taxon>Acanthomorphata</taxon>
        <taxon>Carangaria</taxon>
        <taxon>Pleuronectiformes</taxon>
        <taxon>Pleuronectoidei</taxon>
        <taxon>Scophthalmidae</taxon>
        <taxon>Scophthalmus</taxon>
    </lineage>
</organism>
<name>A0A6A4TQM7_SCOMX</name>